<dbReference type="GO" id="GO:0016757">
    <property type="term" value="F:glycosyltransferase activity"/>
    <property type="evidence" value="ECO:0007669"/>
    <property type="project" value="UniProtKB-KW"/>
</dbReference>
<dbReference type="CDD" id="cd03801">
    <property type="entry name" value="GT4_PimA-like"/>
    <property type="match status" value="1"/>
</dbReference>
<evidence type="ECO:0000313" key="5">
    <source>
        <dbReference type="Proteomes" id="UP000285317"/>
    </source>
</evidence>
<dbReference type="GO" id="GO:1901137">
    <property type="term" value="P:carbohydrate derivative biosynthetic process"/>
    <property type="evidence" value="ECO:0007669"/>
    <property type="project" value="UniProtKB-ARBA"/>
</dbReference>
<evidence type="ECO:0000256" key="1">
    <source>
        <dbReference type="ARBA" id="ARBA00022676"/>
    </source>
</evidence>
<dbReference type="AlphaFoldDB" id="A0A3Q9UU98"/>
<reference evidence="4 5" key="1">
    <citation type="submission" date="2018-03" db="EMBL/GenBank/DDBJ databases">
        <title>Bacteriophage NCPPB3778 and a type I-E CRISPR drive the evolution of the US Biological Select Agent, Rathayibacter toxicus.</title>
        <authorList>
            <person name="Davis E.W.II."/>
            <person name="Tabima J.F."/>
            <person name="Weisberg A.J."/>
            <person name="Dantas Lopes L."/>
            <person name="Wiseman M.S."/>
            <person name="Wiseman M.S."/>
            <person name="Pupko T."/>
            <person name="Belcher M.S."/>
            <person name="Sechler A.J."/>
            <person name="Tancos M.A."/>
            <person name="Schroeder B.K."/>
            <person name="Murray T.D."/>
            <person name="Luster D.G."/>
            <person name="Schneider W.L."/>
            <person name="Rogers E."/>
            <person name="Andreote F.D."/>
            <person name="Grunwald N.J."/>
            <person name="Putnam M.L."/>
            <person name="Chang J.H."/>
        </authorList>
    </citation>
    <scope>NUCLEOTIDE SEQUENCE [LARGE SCALE GENOMIC DNA]</scope>
    <source>
        <strain evidence="4 5">DSM 15932</strain>
    </source>
</reference>
<dbReference type="KEGG" id="rfs:C1I64_15285"/>
<organism evidence="4 5">
    <name type="scientific">Rathayibacter festucae DSM 15932</name>
    <dbReference type="NCBI Taxonomy" id="1328866"/>
    <lineage>
        <taxon>Bacteria</taxon>
        <taxon>Bacillati</taxon>
        <taxon>Actinomycetota</taxon>
        <taxon>Actinomycetes</taxon>
        <taxon>Micrococcales</taxon>
        <taxon>Microbacteriaceae</taxon>
        <taxon>Rathayibacter</taxon>
    </lineage>
</organism>
<dbReference type="Pfam" id="PF13692">
    <property type="entry name" value="Glyco_trans_1_4"/>
    <property type="match status" value="1"/>
</dbReference>
<proteinExistence type="predicted"/>
<dbReference type="Gene3D" id="3.40.50.2000">
    <property type="entry name" value="Glycogen Phosphorylase B"/>
    <property type="match status" value="2"/>
</dbReference>
<sequence>MVMSSTRFPSAARPTVAVVSDYALDYTGGAQTAMVAECRSLVEAGVRVLLVVPRSATTLPLDGIDVRPIPAPRIPVAQLPVVRNSRRTRALLERLLRDEVVGAVHVHSEFGLAVAALEVAAALSIPSVATVHTFFWRGVPGRVGRLLAPLAATYVAAVTGVRPRPDRGGDDRLGALLREVTRSAAARADLVISPSAHQAEALRRAGLERVEVLPNTVIRRDSGHRIEERVAADTPGPLRLLWVGRCAPEKRLVPFVEACLAVLARDPEALRVEVIGTGPSLARAVRLAAGSPAVVFRGFVENRRIGDAVRRSDLVALTSSGFDNQPMVVVEALQGGRGILYVDPALTEGLDGPGLLAPVEPNAFAEYLERLCRDRAPVRAAAAAARTAFAAFAPEAHAAAVLALHGAAREIAGLRAAQK</sequence>
<dbReference type="PANTHER" id="PTHR45947:SF13">
    <property type="entry name" value="TRANSFERASE"/>
    <property type="match status" value="1"/>
</dbReference>
<gene>
    <name evidence="4" type="ORF">C1I64_15285</name>
</gene>
<keyword evidence="2" id="KW-0808">Transferase</keyword>
<feature type="domain" description="Glycosyltransferase subfamily 4-like N-terminal" evidence="3">
    <location>
        <begin position="28"/>
        <end position="217"/>
    </location>
</feature>
<dbReference type="SUPFAM" id="SSF53756">
    <property type="entry name" value="UDP-Glycosyltransferase/glycogen phosphorylase"/>
    <property type="match status" value="1"/>
</dbReference>
<dbReference type="Proteomes" id="UP000285317">
    <property type="component" value="Chromosome"/>
</dbReference>
<dbReference type="EMBL" id="CP028137">
    <property type="protein sequence ID" value="AZZ53259.1"/>
    <property type="molecule type" value="Genomic_DNA"/>
</dbReference>
<evidence type="ECO:0000256" key="2">
    <source>
        <dbReference type="ARBA" id="ARBA00022679"/>
    </source>
</evidence>
<accession>A0A3Q9UU98</accession>
<protein>
    <recommendedName>
        <fullName evidence="3">Glycosyltransferase subfamily 4-like N-terminal domain-containing protein</fullName>
    </recommendedName>
</protein>
<keyword evidence="1" id="KW-0328">Glycosyltransferase</keyword>
<dbReference type="PANTHER" id="PTHR45947">
    <property type="entry name" value="SULFOQUINOVOSYL TRANSFERASE SQD2"/>
    <property type="match status" value="1"/>
</dbReference>
<evidence type="ECO:0000313" key="4">
    <source>
        <dbReference type="EMBL" id="AZZ53259.1"/>
    </source>
</evidence>
<dbReference type="Pfam" id="PF13439">
    <property type="entry name" value="Glyco_transf_4"/>
    <property type="match status" value="1"/>
</dbReference>
<dbReference type="InterPro" id="IPR050194">
    <property type="entry name" value="Glycosyltransferase_grp1"/>
</dbReference>
<name>A0A3Q9UU98_9MICO</name>
<evidence type="ECO:0000259" key="3">
    <source>
        <dbReference type="Pfam" id="PF13439"/>
    </source>
</evidence>
<dbReference type="InterPro" id="IPR028098">
    <property type="entry name" value="Glyco_trans_4-like_N"/>
</dbReference>